<organism evidence="10 11">
    <name type="scientific">Paenibacillus donghaensis</name>
    <dbReference type="NCBI Taxonomy" id="414771"/>
    <lineage>
        <taxon>Bacteria</taxon>
        <taxon>Bacillati</taxon>
        <taxon>Bacillota</taxon>
        <taxon>Bacilli</taxon>
        <taxon>Bacillales</taxon>
        <taxon>Paenibacillaceae</taxon>
        <taxon>Paenibacillus</taxon>
    </lineage>
</organism>
<feature type="transmembrane region" description="Helical" evidence="9">
    <location>
        <begin position="241"/>
        <end position="259"/>
    </location>
</feature>
<dbReference type="GO" id="GO:0005886">
    <property type="term" value="C:plasma membrane"/>
    <property type="evidence" value="ECO:0007669"/>
    <property type="project" value="UniProtKB-SubCell"/>
</dbReference>
<feature type="region of interest" description="Disordered" evidence="8">
    <location>
        <begin position="1"/>
        <end position="85"/>
    </location>
</feature>
<feature type="compositionally biased region" description="Low complexity" evidence="8">
    <location>
        <begin position="32"/>
        <end position="62"/>
    </location>
</feature>
<feature type="transmembrane region" description="Helical" evidence="9">
    <location>
        <begin position="329"/>
        <end position="352"/>
    </location>
</feature>
<dbReference type="InterPro" id="IPR050297">
    <property type="entry name" value="LipidA_mod_glycosyltrf_83"/>
</dbReference>
<keyword evidence="6 9" id="KW-1133">Transmembrane helix</keyword>
<evidence type="ECO:0000256" key="5">
    <source>
        <dbReference type="ARBA" id="ARBA00022692"/>
    </source>
</evidence>
<feature type="transmembrane region" description="Helical" evidence="9">
    <location>
        <begin position="421"/>
        <end position="438"/>
    </location>
</feature>
<evidence type="ECO:0000256" key="2">
    <source>
        <dbReference type="ARBA" id="ARBA00022475"/>
    </source>
</evidence>
<feature type="transmembrane region" description="Helical" evidence="9">
    <location>
        <begin position="106"/>
        <end position="124"/>
    </location>
</feature>
<dbReference type="EMBL" id="CP021780">
    <property type="protein sequence ID" value="ASA26539.1"/>
    <property type="molecule type" value="Genomic_DNA"/>
</dbReference>
<evidence type="ECO:0000256" key="1">
    <source>
        <dbReference type="ARBA" id="ARBA00004651"/>
    </source>
</evidence>
<feature type="transmembrane region" description="Helical" evidence="9">
    <location>
        <begin position="136"/>
        <end position="158"/>
    </location>
</feature>
<evidence type="ECO:0000313" key="10">
    <source>
        <dbReference type="EMBL" id="ASA26539.1"/>
    </source>
</evidence>
<dbReference type="PANTHER" id="PTHR33908">
    <property type="entry name" value="MANNOSYLTRANSFERASE YKCB-RELATED"/>
    <property type="match status" value="1"/>
</dbReference>
<keyword evidence="3" id="KW-0328">Glycosyltransferase</keyword>
<dbReference type="GO" id="GO:0016763">
    <property type="term" value="F:pentosyltransferase activity"/>
    <property type="evidence" value="ECO:0007669"/>
    <property type="project" value="TreeGrafter"/>
</dbReference>
<feature type="transmembrane region" description="Helical" evidence="9">
    <location>
        <begin position="492"/>
        <end position="512"/>
    </location>
</feature>
<dbReference type="Proteomes" id="UP000249890">
    <property type="component" value="Chromosome"/>
</dbReference>
<comment type="subcellular location">
    <subcellularLocation>
        <location evidence="1">Cell membrane</location>
        <topology evidence="1">Multi-pass membrane protein</topology>
    </subcellularLocation>
</comment>
<evidence type="ECO:0000256" key="7">
    <source>
        <dbReference type="ARBA" id="ARBA00023136"/>
    </source>
</evidence>
<sequence>MAHVDPDVSSASFGAGGGGRPGGFSPGNRTVPGTPGAAGEEGAAGGSAAPGSDASGAAPEAGSGTGGGEDAAQGDAGRGTPGSGFTRPGGGGGFGFAVSGQYGTLLGWYAALFAGLFAAAFYCMRRGKLRLQESRPGVILGLLLAAGLCLKIAAAPWIDGYVTDINFFKTWATQAAESLGSFYLNSSSDYPPLYIYVLYLTGRIVELPLAAPYLLPLIKLPSILADAATAYLLYTAARRYFTVETGLLIAAFYMFNPAVLINSTFWGQVDSFFTLIVAAAIWLLVNRKFGWATVLLTLSVLMKPQGMIYVPVLFFALLFTGSLKSWLRAAAGGILTLLIVVLPFSSGQGPLWLYQLYTGTVNEYPYASVNAYNLFALIGANYTESSSTLALFSYHTWGMIFIVLVTLYTGWMYLRSRDARFVILGALMQIAGVFTFSSSIHERYLFPAAALSLLAYACWRDRRLLWLGFGFSATVFLNTYAVYYGYLSRGSTYGFTMFTASLLNLAMCLLLGKLMWELSRRPQAASTVAPPAADDIMLPDSVPVSLTGQSPTLLQ</sequence>
<keyword evidence="2" id="KW-1003">Cell membrane</keyword>
<feature type="transmembrane region" description="Helical" evidence="9">
    <location>
        <begin position="444"/>
        <end position="459"/>
    </location>
</feature>
<feature type="transmembrane region" description="Helical" evidence="9">
    <location>
        <begin position="394"/>
        <end position="414"/>
    </location>
</feature>
<evidence type="ECO:0000256" key="9">
    <source>
        <dbReference type="SAM" id="Phobius"/>
    </source>
</evidence>
<evidence type="ECO:0000256" key="4">
    <source>
        <dbReference type="ARBA" id="ARBA00022679"/>
    </source>
</evidence>
<feature type="transmembrane region" description="Helical" evidence="9">
    <location>
        <begin position="464"/>
        <end position="486"/>
    </location>
</feature>
<dbReference type="GO" id="GO:0009103">
    <property type="term" value="P:lipopolysaccharide biosynthetic process"/>
    <property type="evidence" value="ECO:0007669"/>
    <property type="project" value="UniProtKB-ARBA"/>
</dbReference>
<reference evidence="10 11" key="1">
    <citation type="submission" date="2017-06" db="EMBL/GenBank/DDBJ databases">
        <title>Complete genome sequence of Paenibacillus donghaensis KCTC 13049T isolated from East Sea sediment, South Korea.</title>
        <authorList>
            <person name="Jung B.K."/>
            <person name="Hong S.-J."/>
            <person name="Shin J.-H."/>
        </authorList>
    </citation>
    <scope>NUCLEOTIDE SEQUENCE [LARGE SCALE GENOMIC DNA]</scope>
    <source>
        <strain evidence="10 11">KCTC 13049</strain>
    </source>
</reference>
<dbReference type="OrthoDB" id="9776737at2"/>
<proteinExistence type="predicted"/>
<evidence type="ECO:0000256" key="8">
    <source>
        <dbReference type="SAM" id="MobiDB-lite"/>
    </source>
</evidence>
<keyword evidence="5 9" id="KW-0812">Transmembrane</keyword>
<evidence type="ECO:0000256" key="3">
    <source>
        <dbReference type="ARBA" id="ARBA00022676"/>
    </source>
</evidence>
<protein>
    <submittedName>
        <fullName evidence="10">Uncharacterized protein</fullName>
    </submittedName>
</protein>
<feature type="transmembrane region" description="Helical" evidence="9">
    <location>
        <begin position="306"/>
        <end position="323"/>
    </location>
</feature>
<evidence type="ECO:0000256" key="6">
    <source>
        <dbReference type="ARBA" id="ARBA00022989"/>
    </source>
</evidence>
<evidence type="ECO:0000313" key="11">
    <source>
        <dbReference type="Proteomes" id="UP000249890"/>
    </source>
</evidence>
<keyword evidence="11" id="KW-1185">Reference proteome</keyword>
<name>A0A2Z2KTJ0_9BACL</name>
<keyword evidence="7 9" id="KW-0472">Membrane</keyword>
<feature type="compositionally biased region" description="Gly residues" evidence="8">
    <location>
        <begin position="76"/>
        <end position="85"/>
    </location>
</feature>
<feature type="compositionally biased region" description="Gly residues" evidence="8">
    <location>
        <begin position="14"/>
        <end position="25"/>
    </location>
</feature>
<dbReference type="KEGG" id="pdh:B9T62_30155"/>
<keyword evidence="4" id="KW-0808">Transferase</keyword>
<accession>A0A2Z2KTJ0</accession>
<feature type="transmembrane region" description="Helical" evidence="9">
    <location>
        <begin position="265"/>
        <end position="285"/>
    </location>
</feature>
<gene>
    <name evidence="10" type="ORF">B9T62_30155</name>
</gene>
<dbReference type="AlphaFoldDB" id="A0A2Z2KTJ0"/>
<dbReference type="PANTHER" id="PTHR33908:SF11">
    <property type="entry name" value="MEMBRANE PROTEIN"/>
    <property type="match status" value="1"/>
</dbReference>